<organism evidence="1 2">
    <name type="scientific">Algoriphagus iocasae</name>
    <dbReference type="NCBI Taxonomy" id="1836499"/>
    <lineage>
        <taxon>Bacteria</taxon>
        <taxon>Pseudomonadati</taxon>
        <taxon>Bacteroidota</taxon>
        <taxon>Cytophagia</taxon>
        <taxon>Cytophagales</taxon>
        <taxon>Cyclobacteriaceae</taxon>
        <taxon>Algoriphagus</taxon>
    </lineage>
</organism>
<reference evidence="1 2" key="1">
    <citation type="submission" date="2020-08" db="EMBL/GenBank/DDBJ databases">
        <title>Genomic Encyclopedia of Type Strains, Phase IV (KMG-IV): sequencing the most valuable type-strain genomes for metagenomic binning, comparative biology and taxonomic classification.</title>
        <authorList>
            <person name="Goeker M."/>
        </authorList>
    </citation>
    <scope>NUCLEOTIDE SEQUENCE [LARGE SCALE GENOMIC DNA]</scope>
    <source>
        <strain evidence="1 2">DSM 102044</strain>
    </source>
</reference>
<dbReference type="EMBL" id="JACIJO010000001">
    <property type="protein sequence ID" value="MBB6324492.1"/>
    <property type="molecule type" value="Genomic_DNA"/>
</dbReference>
<name>A0A841M9A0_9BACT</name>
<accession>A0A841M9A0</accession>
<dbReference type="RefSeq" id="WP_184492474.1">
    <property type="nucleotide sequence ID" value="NZ_JACIJO010000001.1"/>
</dbReference>
<gene>
    <name evidence="1" type="ORF">FHS59_000107</name>
</gene>
<comment type="caution">
    <text evidence="1">The sequence shown here is derived from an EMBL/GenBank/DDBJ whole genome shotgun (WGS) entry which is preliminary data.</text>
</comment>
<protein>
    <submittedName>
        <fullName evidence="1">Uncharacterized protein</fullName>
    </submittedName>
</protein>
<evidence type="ECO:0000313" key="1">
    <source>
        <dbReference type="EMBL" id="MBB6324492.1"/>
    </source>
</evidence>
<evidence type="ECO:0000313" key="2">
    <source>
        <dbReference type="Proteomes" id="UP000588604"/>
    </source>
</evidence>
<keyword evidence="2" id="KW-1185">Reference proteome</keyword>
<proteinExistence type="predicted"/>
<dbReference type="AlphaFoldDB" id="A0A841M9A0"/>
<dbReference type="Proteomes" id="UP000588604">
    <property type="component" value="Unassembled WGS sequence"/>
</dbReference>
<sequence length="145" mass="16695">MKEKERTSEIAQLLHEEYPDRISDLKESEMKAVIQKLFTRFETEQGAFIGQLPAYERVGYRLHWLREQWGPSRFLMVSEILEEQFPDTAEALRSLGILKEEILNILPYVKDAFEELDFNPEAGSPLYNALTGLIAAYLEKGADGL</sequence>